<comment type="caution">
    <text evidence="1">The sequence shown here is derived from an EMBL/GenBank/DDBJ whole genome shotgun (WGS) entry which is preliminary data.</text>
</comment>
<name>A0A4Y9T483_9BURK</name>
<protein>
    <submittedName>
        <fullName evidence="1">Uncharacterized protein</fullName>
    </submittedName>
</protein>
<sequence length="188" mass="20412">MTKTALDRKLEERLLLGRRVPGDRLMLADEVLRAALGGSRPLTANERKALQGSPLTLRRLRQLALERRSERPAANDAAWGGSAGMLRAADSGSPLTELCTDDRCWSLHFAGSRGAWHVILQVAANAPFAATLLRERPLLRVVDGQGGIVLQGRLDLDGECEAAWPFALDPVSHFQQAGAVFAVERAEV</sequence>
<dbReference type="AlphaFoldDB" id="A0A4Y9T483"/>
<gene>
    <name evidence="1" type="ORF">E4O92_12135</name>
</gene>
<evidence type="ECO:0000313" key="1">
    <source>
        <dbReference type="EMBL" id="TFW31868.1"/>
    </source>
</evidence>
<dbReference type="Proteomes" id="UP000297258">
    <property type="component" value="Unassembled WGS sequence"/>
</dbReference>
<organism evidence="1 2">
    <name type="scientific">Massilia horti</name>
    <dbReference type="NCBI Taxonomy" id="2562153"/>
    <lineage>
        <taxon>Bacteria</taxon>
        <taxon>Pseudomonadati</taxon>
        <taxon>Pseudomonadota</taxon>
        <taxon>Betaproteobacteria</taxon>
        <taxon>Burkholderiales</taxon>
        <taxon>Oxalobacteraceae</taxon>
        <taxon>Telluria group</taxon>
        <taxon>Massilia</taxon>
    </lineage>
</organism>
<dbReference type="RefSeq" id="WP_135190031.1">
    <property type="nucleotide sequence ID" value="NZ_SPUM01000078.1"/>
</dbReference>
<evidence type="ECO:0000313" key="2">
    <source>
        <dbReference type="Proteomes" id="UP000297258"/>
    </source>
</evidence>
<keyword evidence="2" id="KW-1185">Reference proteome</keyword>
<dbReference type="OrthoDB" id="8708708at2"/>
<dbReference type="EMBL" id="SPUM01000078">
    <property type="protein sequence ID" value="TFW31868.1"/>
    <property type="molecule type" value="Genomic_DNA"/>
</dbReference>
<reference evidence="1 2" key="1">
    <citation type="submission" date="2019-03" db="EMBL/GenBank/DDBJ databases">
        <title>Draft genome of Massilia hortus sp. nov., a novel bacterial species of the Oxalobacteraceae family.</title>
        <authorList>
            <person name="Peta V."/>
            <person name="Raths R."/>
            <person name="Bucking H."/>
        </authorList>
    </citation>
    <scope>NUCLEOTIDE SEQUENCE [LARGE SCALE GENOMIC DNA]</scope>
    <source>
        <strain evidence="1 2">ONC3</strain>
    </source>
</reference>
<accession>A0A4Y9T483</accession>
<proteinExistence type="predicted"/>